<dbReference type="Pfam" id="PF13561">
    <property type="entry name" value="adh_short_C2"/>
    <property type="match status" value="1"/>
</dbReference>
<dbReference type="EMBL" id="DRTT01000091">
    <property type="protein sequence ID" value="HHF98459.1"/>
    <property type="molecule type" value="Genomic_DNA"/>
</dbReference>
<dbReference type="PANTHER" id="PTHR42760:SF133">
    <property type="entry name" value="3-OXOACYL-[ACYL-CARRIER-PROTEIN] REDUCTASE"/>
    <property type="match status" value="1"/>
</dbReference>
<dbReference type="FunFam" id="3.40.50.720:FF:000084">
    <property type="entry name" value="Short-chain dehydrogenase reductase"/>
    <property type="match status" value="1"/>
</dbReference>
<name>A0A7V5M059_UNCAE</name>
<evidence type="ECO:0000256" key="1">
    <source>
        <dbReference type="ARBA" id="ARBA00006484"/>
    </source>
</evidence>
<dbReference type="PANTHER" id="PTHR42760">
    <property type="entry name" value="SHORT-CHAIN DEHYDROGENASES/REDUCTASES FAMILY MEMBER"/>
    <property type="match status" value="1"/>
</dbReference>
<evidence type="ECO:0000313" key="3">
    <source>
        <dbReference type="EMBL" id="HHF98459.1"/>
    </source>
</evidence>
<keyword evidence="2" id="KW-0560">Oxidoreductase</keyword>
<dbReference type="NCBIfam" id="NF009466">
    <property type="entry name" value="PRK12826.1-2"/>
    <property type="match status" value="1"/>
</dbReference>
<dbReference type="InterPro" id="IPR020904">
    <property type="entry name" value="Sc_DH/Rdtase_CS"/>
</dbReference>
<dbReference type="PRINTS" id="PR00081">
    <property type="entry name" value="GDHRDH"/>
</dbReference>
<comment type="caution">
    <text evidence="3">The sequence shown here is derived from an EMBL/GenBank/DDBJ whole genome shotgun (WGS) entry which is preliminary data.</text>
</comment>
<evidence type="ECO:0000256" key="2">
    <source>
        <dbReference type="ARBA" id="ARBA00023002"/>
    </source>
</evidence>
<dbReference type="PROSITE" id="PS00061">
    <property type="entry name" value="ADH_SHORT"/>
    <property type="match status" value="1"/>
</dbReference>
<organism evidence="3">
    <name type="scientific">Aerophobetes bacterium</name>
    <dbReference type="NCBI Taxonomy" id="2030807"/>
    <lineage>
        <taxon>Bacteria</taxon>
        <taxon>Candidatus Aerophobota</taxon>
    </lineage>
</organism>
<accession>A0A7V5M059</accession>
<dbReference type="Gene3D" id="3.40.50.720">
    <property type="entry name" value="NAD(P)-binding Rossmann-like Domain"/>
    <property type="match status" value="1"/>
</dbReference>
<reference evidence="3" key="1">
    <citation type="journal article" date="2020" name="mSystems">
        <title>Genome- and Community-Level Interaction Insights into Carbon Utilization and Element Cycling Functions of Hydrothermarchaeota in Hydrothermal Sediment.</title>
        <authorList>
            <person name="Zhou Z."/>
            <person name="Liu Y."/>
            <person name="Xu W."/>
            <person name="Pan J."/>
            <person name="Luo Z.H."/>
            <person name="Li M."/>
        </authorList>
    </citation>
    <scope>NUCLEOTIDE SEQUENCE [LARGE SCALE GENOMIC DNA]</scope>
    <source>
        <strain evidence="3">HyVt-92</strain>
    </source>
</reference>
<sequence length="253" mass="27359">MEFQGKITLITGAARGVGRVIAEKFAEKKATVVINDVDIEEAEKVAQIISSKGFSAFALKTDVSDSTEVENMVNKIVERWGRIDILVNNAAVFADSIPIVDLDEKEWDRVMNINLKGVFICSKFVARQMIKQKEGKIINITSFTGKTGRVVYSRPGTPTKAHYCASKAGIISLTKSLAYELAPYNINVNAVAPGSIATEATDENKKKMVTPLVPLGRMGTPQDIAACVLFLASPEASFITGEILDVNGGTLMD</sequence>
<proteinExistence type="inferred from homology"/>
<dbReference type="Proteomes" id="UP000886070">
    <property type="component" value="Unassembled WGS sequence"/>
</dbReference>
<dbReference type="AlphaFoldDB" id="A0A7V5M059"/>
<dbReference type="GO" id="GO:0016616">
    <property type="term" value="F:oxidoreductase activity, acting on the CH-OH group of donors, NAD or NADP as acceptor"/>
    <property type="evidence" value="ECO:0007669"/>
    <property type="project" value="TreeGrafter"/>
</dbReference>
<dbReference type="InterPro" id="IPR036291">
    <property type="entry name" value="NAD(P)-bd_dom_sf"/>
</dbReference>
<dbReference type="SUPFAM" id="SSF51735">
    <property type="entry name" value="NAD(P)-binding Rossmann-fold domains"/>
    <property type="match status" value="1"/>
</dbReference>
<dbReference type="NCBIfam" id="NF005559">
    <property type="entry name" value="PRK07231.1"/>
    <property type="match status" value="1"/>
</dbReference>
<dbReference type="PRINTS" id="PR00080">
    <property type="entry name" value="SDRFAMILY"/>
</dbReference>
<dbReference type="InterPro" id="IPR002347">
    <property type="entry name" value="SDR_fam"/>
</dbReference>
<comment type="similarity">
    <text evidence="1">Belongs to the short-chain dehydrogenases/reductases (SDR) family.</text>
</comment>
<protein>
    <submittedName>
        <fullName evidence="3">3-oxoacyl-ACP reductase FabG</fullName>
    </submittedName>
</protein>
<gene>
    <name evidence="3" type="ORF">ENL39_03110</name>
</gene>